<dbReference type="InterPro" id="IPR026371">
    <property type="entry name" value="PGF_CTERM"/>
</dbReference>
<gene>
    <name evidence="4" type="ORF">I7X12_13010</name>
</gene>
<feature type="compositionally biased region" description="Acidic residues" evidence="2">
    <location>
        <begin position="569"/>
        <end position="579"/>
    </location>
</feature>
<dbReference type="GeneID" id="60589429"/>
<evidence type="ECO:0000256" key="2">
    <source>
        <dbReference type="SAM" id="MobiDB-lite"/>
    </source>
</evidence>
<dbReference type="InterPro" id="IPR047792">
    <property type="entry name" value="Hvo_1808-like"/>
</dbReference>
<keyword evidence="5" id="KW-1185">Reference proteome</keyword>
<dbReference type="Proteomes" id="UP000595001">
    <property type="component" value="Chromosome"/>
</dbReference>
<sequence length="609" mass="63971">MRSALSAVVAGLVVLSAVAALPAAAAGDPVDAPTTDRSSNTVGASAAEALQSDDACAAAPVANGSSPENPDGDPLGWENGCWYNESIDVDRSDGLNDTELDAVVARGMARVEQIRELEFDETVPVEVVSREQFRANTSYDATTNGSLHQNVKWEAMLMVGEDTDAISVQESNTGASVGGYYSPTEERIVIVSENTTSPKMNEITLSQELFHALQDQRYNISSYDQYTEELHNARDGIIEGDGNFVDQLYSQRCAAGWDCLMPQTQPGGGGGSASVHQGLLLVTYQPYSDGPAFVRGIYESEGWEGVNAVYENPPASTEQTIHPEKYGEDQPTNVSFADTSGADWTVPTLENGTVDYAQFGEAGLATMLFYPFYDSGGQAAPVVDPRSFITGGSPDPLNYSTQYTDGWDGDRLYPYVTDDSAETNETGYVWKTVWDSEGDATDFVEGYSMLLDYYGAQPVDDSANTYRIADGPYGDAFYVNHTGTTVTLVNAPSVEGLSEVRAGAAPADGSTDGTDTATDSGGDDETATDAEETATDTATATDAPETDSDTATATEEPMANDGGAGDGGDGADEATDEPAETTASGGPGFGLAVALVALALAGLLAGRRE</sequence>
<reference evidence="4 5" key="1">
    <citation type="submission" date="2020-12" db="EMBL/GenBank/DDBJ databases">
        <title>Halosimplex halophilum sp. nov. and Halosimplex salinum sp. nov., two new members of the genus Halosimplex.</title>
        <authorList>
            <person name="Cui H.L."/>
        </authorList>
    </citation>
    <scope>NUCLEOTIDE SEQUENCE [LARGE SCALE GENOMIC DNA]</scope>
    <source>
        <strain evidence="4 5">YGH94</strain>
    </source>
</reference>
<evidence type="ECO:0000313" key="5">
    <source>
        <dbReference type="Proteomes" id="UP000595001"/>
    </source>
</evidence>
<dbReference type="AlphaFoldDB" id="A0A7T3FVZ2"/>
<dbReference type="KEGG" id="hlt:I7X12_13010"/>
<keyword evidence="3" id="KW-0472">Membrane</keyword>
<evidence type="ECO:0000313" key="4">
    <source>
        <dbReference type="EMBL" id="QPV61670.1"/>
    </source>
</evidence>
<name>A0A7T3FVZ2_9EURY</name>
<feature type="region of interest" description="Disordered" evidence="2">
    <location>
        <begin position="502"/>
        <end position="588"/>
    </location>
</feature>
<evidence type="ECO:0000256" key="3">
    <source>
        <dbReference type="SAM" id="Phobius"/>
    </source>
</evidence>
<dbReference type="NCBIfam" id="NF038145">
    <property type="entry name" value="Hvo_1808_fam"/>
    <property type="match status" value="1"/>
</dbReference>
<feature type="region of interest" description="Disordered" evidence="2">
    <location>
        <begin position="59"/>
        <end position="79"/>
    </location>
</feature>
<accession>A0A7T3FVZ2</accession>
<dbReference type="GO" id="GO:0005886">
    <property type="term" value="C:plasma membrane"/>
    <property type="evidence" value="ECO:0007669"/>
    <property type="project" value="UniProtKB-SubCell"/>
</dbReference>
<feature type="transmembrane region" description="Helical" evidence="3">
    <location>
        <begin position="588"/>
        <end position="606"/>
    </location>
</feature>
<dbReference type="EMBL" id="CP065856">
    <property type="protein sequence ID" value="QPV61670.1"/>
    <property type="molecule type" value="Genomic_DNA"/>
</dbReference>
<keyword evidence="1" id="KW-0732">Signal</keyword>
<proteinExistence type="predicted"/>
<dbReference type="NCBIfam" id="TIGR04126">
    <property type="entry name" value="PGF_CTERM"/>
    <property type="match status" value="1"/>
</dbReference>
<keyword evidence="3" id="KW-1133">Transmembrane helix</keyword>
<protein>
    <submittedName>
        <fullName evidence="4">Hvo_1808 family surface protein</fullName>
    </submittedName>
</protein>
<feature type="compositionally biased region" description="Low complexity" evidence="2">
    <location>
        <begin position="502"/>
        <end position="520"/>
    </location>
</feature>
<feature type="compositionally biased region" description="Low complexity" evidence="2">
    <location>
        <begin position="535"/>
        <end position="556"/>
    </location>
</feature>
<feature type="region of interest" description="Disordered" evidence="2">
    <location>
        <begin position="25"/>
        <end position="46"/>
    </location>
</feature>
<feature type="compositionally biased region" description="Acidic residues" evidence="2">
    <location>
        <begin position="521"/>
        <end position="534"/>
    </location>
</feature>
<keyword evidence="3" id="KW-0812">Transmembrane</keyword>
<evidence type="ECO:0000256" key="1">
    <source>
        <dbReference type="ARBA" id="ARBA00022729"/>
    </source>
</evidence>
<organism evidence="4 5">
    <name type="scientific">Halosimplex litoreum</name>
    <dbReference type="NCBI Taxonomy" id="1198301"/>
    <lineage>
        <taxon>Archaea</taxon>
        <taxon>Methanobacteriati</taxon>
        <taxon>Methanobacteriota</taxon>
        <taxon>Stenosarchaea group</taxon>
        <taxon>Halobacteria</taxon>
        <taxon>Halobacteriales</taxon>
        <taxon>Haloarculaceae</taxon>
        <taxon>Halosimplex</taxon>
    </lineage>
</organism>
<dbReference type="OrthoDB" id="85977at2157"/>
<dbReference type="GO" id="GO:0030115">
    <property type="term" value="C:S-layer"/>
    <property type="evidence" value="ECO:0007669"/>
    <property type="project" value="UniProtKB-SubCell"/>
</dbReference>
<dbReference type="RefSeq" id="WP_198060499.1">
    <property type="nucleotide sequence ID" value="NZ_CP065856.1"/>
</dbReference>